<sequence length="100" mass="11543">MLEARDFKLFSDHKPLTHAFKQRLDKCSPRQTSQLDFISQFKTNICYLPGNENITVDSLSRIDSIEMPNSINYDEIAISQESDLELQKLITNPQGLQLKK</sequence>
<accession>A0A8X6PLH5</accession>
<dbReference type="EMBL" id="BMAW01117350">
    <property type="protein sequence ID" value="GFT74767.1"/>
    <property type="molecule type" value="Genomic_DNA"/>
</dbReference>
<organism evidence="1 2">
    <name type="scientific">Nephila pilipes</name>
    <name type="common">Giant wood spider</name>
    <name type="synonym">Nephila maculata</name>
    <dbReference type="NCBI Taxonomy" id="299642"/>
    <lineage>
        <taxon>Eukaryota</taxon>
        <taxon>Metazoa</taxon>
        <taxon>Ecdysozoa</taxon>
        <taxon>Arthropoda</taxon>
        <taxon>Chelicerata</taxon>
        <taxon>Arachnida</taxon>
        <taxon>Araneae</taxon>
        <taxon>Araneomorphae</taxon>
        <taxon>Entelegynae</taxon>
        <taxon>Araneoidea</taxon>
        <taxon>Nephilidae</taxon>
        <taxon>Nephila</taxon>
    </lineage>
</organism>
<dbReference type="AlphaFoldDB" id="A0A8X6PLH5"/>
<dbReference type="OrthoDB" id="6432186at2759"/>
<protein>
    <submittedName>
        <fullName evidence="1">Integrase catalytic domain-containing protein</fullName>
    </submittedName>
</protein>
<reference evidence="1" key="1">
    <citation type="submission" date="2020-08" db="EMBL/GenBank/DDBJ databases">
        <title>Multicomponent nature underlies the extraordinary mechanical properties of spider dragline silk.</title>
        <authorList>
            <person name="Kono N."/>
            <person name="Nakamura H."/>
            <person name="Mori M."/>
            <person name="Yoshida Y."/>
            <person name="Ohtoshi R."/>
            <person name="Malay A.D."/>
            <person name="Moran D.A.P."/>
            <person name="Tomita M."/>
            <person name="Numata K."/>
            <person name="Arakawa K."/>
        </authorList>
    </citation>
    <scope>NUCLEOTIDE SEQUENCE</scope>
</reference>
<gene>
    <name evidence="1" type="ORF">NPIL_623971</name>
</gene>
<proteinExistence type="predicted"/>
<evidence type="ECO:0000313" key="2">
    <source>
        <dbReference type="Proteomes" id="UP000887013"/>
    </source>
</evidence>
<dbReference type="Proteomes" id="UP000887013">
    <property type="component" value="Unassembled WGS sequence"/>
</dbReference>
<keyword evidence="2" id="KW-1185">Reference proteome</keyword>
<name>A0A8X6PLH5_NEPPI</name>
<evidence type="ECO:0000313" key="1">
    <source>
        <dbReference type="EMBL" id="GFT74767.1"/>
    </source>
</evidence>
<comment type="caution">
    <text evidence="1">The sequence shown here is derived from an EMBL/GenBank/DDBJ whole genome shotgun (WGS) entry which is preliminary data.</text>
</comment>